<dbReference type="HOGENOM" id="CLU_3375252_0_0_3"/>
<accession>A2BZQ3</accession>
<organism evidence="1 2">
    <name type="scientific">Prochlorococcus marinus (strain NATL1A)</name>
    <dbReference type="NCBI Taxonomy" id="167555"/>
    <lineage>
        <taxon>Bacteria</taxon>
        <taxon>Bacillati</taxon>
        <taxon>Cyanobacteriota</taxon>
        <taxon>Cyanophyceae</taxon>
        <taxon>Synechococcales</taxon>
        <taxon>Prochlorococcaceae</taxon>
        <taxon>Prochlorococcus</taxon>
    </lineage>
</organism>
<sequence>MLDMIINLGKNLKLPFDFDYLIFSELVSIYFQKK</sequence>
<evidence type="ECO:0000313" key="2">
    <source>
        <dbReference type="Proteomes" id="UP000002592"/>
    </source>
</evidence>
<evidence type="ECO:0000313" key="1">
    <source>
        <dbReference type="EMBL" id="ABM74713.1"/>
    </source>
</evidence>
<dbReference type="EMBL" id="CP000553">
    <property type="protein sequence ID" value="ABM74713.1"/>
    <property type="molecule type" value="Genomic_DNA"/>
</dbReference>
<dbReference type="Proteomes" id="UP000002592">
    <property type="component" value="Chromosome"/>
</dbReference>
<gene>
    <name evidence="1" type="ordered locus">NATL1_01491</name>
</gene>
<protein>
    <submittedName>
        <fullName evidence="1">Uncharacterized protein</fullName>
    </submittedName>
</protein>
<reference evidence="2" key="1">
    <citation type="journal article" date="2007" name="PLoS Genet.">
        <title>Patterns and implications of gene gain and loss in the evolution of Prochlorococcus.</title>
        <authorList>
            <person name="Kettler G.C."/>
            <person name="Martiny A.C."/>
            <person name="Huang K."/>
            <person name="Zucker J."/>
            <person name="Coleman M.L."/>
            <person name="Rodrigue S."/>
            <person name="Chen F."/>
            <person name="Lapidus A."/>
            <person name="Ferriera S."/>
            <person name="Johnson J."/>
            <person name="Steglich C."/>
            <person name="Church G.M."/>
            <person name="Richardson P."/>
            <person name="Chisholm S.W."/>
        </authorList>
    </citation>
    <scope>NUCLEOTIDE SEQUENCE [LARGE SCALE GENOMIC DNA]</scope>
    <source>
        <strain evidence="2">NATL1A</strain>
    </source>
</reference>
<dbReference type="KEGG" id="pme:NATL1_01491"/>
<proteinExistence type="predicted"/>
<dbReference type="AlphaFoldDB" id="A2BZQ3"/>
<name>A2BZQ3_PROM1</name>